<protein>
    <submittedName>
        <fullName evidence="1">HAD family hydrolase</fullName>
        <ecNumber evidence="1">3.1.3.-</ecNumber>
    </submittedName>
</protein>
<organism evidence="1 2">
    <name type="scientific">Ventrimonas faecis</name>
    <dbReference type="NCBI Taxonomy" id="3133170"/>
    <lineage>
        <taxon>Bacteria</taxon>
        <taxon>Bacillati</taxon>
        <taxon>Bacillota</taxon>
        <taxon>Clostridia</taxon>
        <taxon>Lachnospirales</taxon>
        <taxon>Lachnospiraceae</taxon>
        <taxon>Ventrimonas</taxon>
    </lineage>
</organism>
<keyword evidence="2" id="KW-1185">Reference proteome</keyword>
<sequence>MGHTGIARLCFAPIGQSNEKPPLQALAKWWEHVTECYQTSLGDTIVFYDDSYEIVKSLRGKVKQYVVSNGTITAQTKKLRVSGLGELMDGIFLSEQLGVEKPDVHFFEQVFAQTGLTDKTQIMIVGDCMRFTI</sequence>
<gene>
    <name evidence="1" type="ORF">WMO41_03025</name>
</gene>
<dbReference type="SUPFAM" id="SSF56784">
    <property type="entry name" value="HAD-like"/>
    <property type="match status" value="1"/>
</dbReference>
<evidence type="ECO:0000313" key="1">
    <source>
        <dbReference type="EMBL" id="MEQ2562153.1"/>
    </source>
</evidence>
<dbReference type="EC" id="3.1.3.-" evidence="1"/>
<dbReference type="InterPro" id="IPR023198">
    <property type="entry name" value="PGP-like_dom2"/>
</dbReference>
<name>A0ABV1HKH3_9FIRM</name>
<comment type="caution">
    <text evidence="1">The sequence shown here is derived from an EMBL/GenBank/DDBJ whole genome shotgun (WGS) entry which is preliminary data.</text>
</comment>
<dbReference type="EMBL" id="JBBMFJ010000004">
    <property type="protein sequence ID" value="MEQ2562153.1"/>
    <property type="molecule type" value="Genomic_DNA"/>
</dbReference>
<dbReference type="PANTHER" id="PTHR47478:SF1">
    <property type="entry name" value="PYRIMIDINE 5'-NUCLEOTIDASE YJJG"/>
    <property type="match status" value="1"/>
</dbReference>
<dbReference type="GO" id="GO:0016787">
    <property type="term" value="F:hydrolase activity"/>
    <property type="evidence" value="ECO:0007669"/>
    <property type="project" value="UniProtKB-KW"/>
</dbReference>
<dbReference type="Pfam" id="PF00702">
    <property type="entry name" value="Hydrolase"/>
    <property type="match status" value="1"/>
</dbReference>
<evidence type="ECO:0000313" key="2">
    <source>
        <dbReference type="Proteomes" id="UP001437460"/>
    </source>
</evidence>
<proteinExistence type="predicted"/>
<accession>A0ABV1HKH3</accession>
<dbReference type="RefSeq" id="WP_349228508.1">
    <property type="nucleotide sequence ID" value="NZ_JBBMFJ010000004.1"/>
</dbReference>
<dbReference type="Proteomes" id="UP001437460">
    <property type="component" value="Unassembled WGS sequence"/>
</dbReference>
<dbReference type="Gene3D" id="1.10.150.240">
    <property type="entry name" value="Putative phosphatase, domain 2"/>
    <property type="match status" value="1"/>
</dbReference>
<dbReference type="InterPro" id="IPR036412">
    <property type="entry name" value="HAD-like_sf"/>
</dbReference>
<reference evidence="1 2" key="1">
    <citation type="submission" date="2024-03" db="EMBL/GenBank/DDBJ databases">
        <title>Human intestinal bacterial collection.</title>
        <authorList>
            <person name="Pauvert C."/>
            <person name="Hitch T.C.A."/>
            <person name="Clavel T."/>
        </authorList>
    </citation>
    <scope>NUCLEOTIDE SEQUENCE [LARGE SCALE GENOMIC DNA]</scope>
    <source>
        <strain evidence="1 2">CLA-AP-H27</strain>
    </source>
</reference>
<dbReference type="InterPro" id="IPR052550">
    <property type="entry name" value="Pyrimidine_5'-ntase_YjjG"/>
</dbReference>
<dbReference type="PANTHER" id="PTHR47478">
    <property type="match status" value="1"/>
</dbReference>
<dbReference type="InterPro" id="IPR023214">
    <property type="entry name" value="HAD_sf"/>
</dbReference>
<keyword evidence="1" id="KW-0378">Hydrolase</keyword>
<dbReference type="Gene3D" id="3.40.50.1000">
    <property type="entry name" value="HAD superfamily/HAD-like"/>
    <property type="match status" value="1"/>
</dbReference>